<sequence>MPDLDKIERQFDMEERKNDRGWQKEKFAKEQELKETQLEIEKEIRRTEVKERAEDRQISCQTITTLLLRFCD</sequence>
<dbReference type="Proteomes" id="UP000186922">
    <property type="component" value="Unassembled WGS sequence"/>
</dbReference>
<organism evidence="1 2">
    <name type="scientific">Ramazzottius varieornatus</name>
    <name type="common">Water bear</name>
    <name type="synonym">Tardigrade</name>
    <dbReference type="NCBI Taxonomy" id="947166"/>
    <lineage>
        <taxon>Eukaryota</taxon>
        <taxon>Metazoa</taxon>
        <taxon>Ecdysozoa</taxon>
        <taxon>Tardigrada</taxon>
        <taxon>Eutardigrada</taxon>
        <taxon>Parachela</taxon>
        <taxon>Hypsibioidea</taxon>
        <taxon>Ramazzottiidae</taxon>
        <taxon>Ramazzottius</taxon>
    </lineage>
</organism>
<dbReference type="EMBL" id="BDGG01000008">
    <property type="protein sequence ID" value="GAV02862.1"/>
    <property type="molecule type" value="Genomic_DNA"/>
</dbReference>
<dbReference type="AlphaFoldDB" id="A0A1D1VML9"/>
<name>A0A1D1VML9_RAMVA</name>
<evidence type="ECO:0000313" key="2">
    <source>
        <dbReference type="Proteomes" id="UP000186922"/>
    </source>
</evidence>
<keyword evidence="2" id="KW-1185">Reference proteome</keyword>
<protein>
    <submittedName>
        <fullName evidence="1">Uncharacterized protein</fullName>
    </submittedName>
</protein>
<gene>
    <name evidence="1" type="primary">RvY_13374-1</name>
    <name evidence="1" type="synonym">RvY_13374.1</name>
    <name evidence="1" type="ORF">RvY_13374</name>
</gene>
<comment type="caution">
    <text evidence="1">The sequence shown here is derived from an EMBL/GenBank/DDBJ whole genome shotgun (WGS) entry which is preliminary data.</text>
</comment>
<accession>A0A1D1VML9</accession>
<proteinExistence type="predicted"/>
<evidence type="ECO:0000313" key="1">
    <source>
        <dbReference type="EMBL" id="GAV02862.1"/>
    </source>
</evidence>
<reference evidence="1 2" key="1">
    <citation type="journal article" date="2016" name="Nat. Commun.">
        <title>Extremotolerant tardigrade genome and improved radiotolerance of human cultured cells by tardigrade-unique protein.</title>
        <authorList>
            <person name="Hashimoto T."/>
            <person name="Horikawa D.D."/>
            <person name="Saito Y."/>
            <person name="Kuwahara H."/>
            <person name="Kozuka-Hata H."/>
            <person name="Shin-I T."/>
            <person name="Minakuchi Y."/>
            <person name="Ohishi K."/>
            <person name="Motoyama A."/>
            <person name="Aizu T."/>
            <person name="Enomoto A."/>
            <person name="Kondo K."/>
            <person name="Tanaka S."/>
            <person name="Hara Y."/>
            <person name="Koshikawa S."/>
            <person name="Sagara H."/>
            <person name="Miura T."/>
            <person name="Yokobori S."/>
            <person name="Miyagawa K."/>
            <person name="Suzuki Y."/>
            <person name="Kubo T."/>
            <person name="Oyama M."/>
            <person name="Kohara Y."/>
            <person name="Fujiyama A."/>
            <person name="Arakawa K."/>
            <person name="Katayama T."/>
            <person name="Toyoda A."/>
            <person name="Kunieda T."/>
        </authorList>
    </citation>
    <scope>NUCLEOTIDE SEQUENCE [LARGE SCALE GENOMIC DNA]</scope>
    <source>
        <strain evidence="1 2">YOKOZUNA-1</strain>
    </source>
</reference>